<dbReference type="GeneID" id="90644243"/>
<keyword evidence="2" id="KW-1185">Reference proteome</keyword>
<accession>A0ABZ0NQ75</accession>
<dbReference type="EMBL" id="CP134187">
    <property type="protein sequence ID" value="WPB01709.1"/>
    <property type="molecule type" value="Genomic_DNA"/>
</dbReference>
<protein>
    <submittedName>
        <fullName evidence="1">Uncharacterized protein</fullName>
    </submittedName>
</protein>
<organism evidence="1 2">
    <name type="scientific">Cercospora beticola</name>
    <name type="common">Sugarbeet leaf spot fungus</name>
    <dbReference type="NCBI Taxonomy" id="122368"/>
    <lineage>
        <taxon>Eukaryota</taxon>
        <taxon>Fungi</taxon>
        <taxon>Dikarya</taxon>
        <taxon>Ascomycota</taxon>
        <taxon>Pezizomycotina</taxon>
        <taxon>Dothideomycetes</taxon>
        <taxon>Dothideomycetidae</taxon>
        <taxon>Mycosphaerellales</taxon>
        <taxon>Mycosphaerellaceae</taxon>
        <taxon>Cercospora</taxon>
    </lineage>
</organism>
<evidence type="ECO:0000313" key="1">
    <source>
        <dbReference type="EMBL" id="WPB01709.1"/>
    </source>
</evidence>
<reference evidence="1 2" key="1">
    <citation type="submission" date="2023-09" db="EMBL/GenBank/DDBJ databases">
        <title>Complete-Gapless Cercospora beticola genome.</title>
        <authorList>
            <person name="Wyatt N.A."/>
            <person name="Spanner R.E."/>
            <person name="Bolton M.D."/>
        </authorList>
    </citation>
    <scope>NUCLEOTIDE SEQUENCE [LARGE SCALE GENOMIC DNA]</scope>
    <source>
        <strain evidence="1">Cb09-40</strain>
    </source>
</reference>
<proteinExistence type="predicted"/>
<evidence type="ECO:0000313" key="2">
    <source>
        <dbReference type="Proteomes" id="UP001302367"/>
    </source>
</evidence>
<dbReference type="RefSeq" id="XP_065458844.1">
    <property type="nucleotide sequence ID" value="XM_065602772.1"/>
</dbReference>
<name>A0ABZ0NQ75_CERBT</name>
<dbReference type="Proteomes" id="UP001302367">
    <property type="component" value="Chromosome 4"/>
</dbReference>
<sequence>MKLLMERGARFSREDRISLPLDAVQSLLFGAEKPFLKTLIKFHAHIRSVDPDSYVLKRFAEHGVHLLPTTQDINWDPDFEVSWQAPDGMPDAILAHAVGSLWRWVLEQSGETKEEHKQAFRQQLAYLDATTGHQLVAAATPLPFSGDDGLVVGLDDDVLCESALEAGAEVATWPPDPVENMRSAPS</sequence>
<gene>
    <name evidence="1" type="ORF">RHO25_006339</name>
</gene>